<dbReference type="GO" id="GO:0005886">
    <property type="term" value="C:plasma membrane"/>
    <property type="evidence" value="ECO:0007669"/>
    <property type="project" value="TreeGrafter"/>
</dbReference>
<dbReference type="GO" id="GO:0006644">
    <property type="term" value="P:phospholipid metabolic process"/>
    <property type="evidence" value="ECO:0007669"/>
    <property type="project" value="TreeGrafter"/>
</dbReference>
<accession>A0A285ZZW6</accession>
<protein>
    <submittedName>
        <fullName evidence="2">Glycerophosphoryl diester phosphodiesterase</fullName>
    </submittedName>
</protein>
<dbReference type="GO" id="GO:0008889">
    <property type="term" value="F:glycerophosphodiester phosphodiesterase activity"/>
    <property type="evidence" value="ECO:0007669"/>
    <property type="project" value="TreeGrafter"/>
</dbReference>
<dbReference type="GO" id="GO:0070291">
    <property type="term" value="P:N-acylethanolamine metabolic process"/>
    <property type="evidence" value="ECO:0007669"/>
    <property type="project" value="TreeGrafter"/>
</dbReference>
<sequence>MLFLVPLWLIEYVNKKLPLYLKFVKVKKIQFLVLAIALIGIACIVPKQHQYISFKTAKEFQAFLNRKTKPYPLLSAHRGGPMPGFPENAIETFENATTYQPVIIEFDVALSKDSALVIMHDDKLDRTSTGTGLVSSYTYNELQKLTLKDDDGKVTTFKIPTLEEVLHWGKNKVLFTIDIKRGVPYEKIIAAVRKTKSETNSIIITYNANQAAKVHELAPDLMISATVKSPEDLERLNQMGVPNDKIIAFVGVSEPSQSLYQYLHGKGISTILGTMGNLDKSAKANKNRQVYRNLVGNGADVLSTDDVVLAGQQLDAYRIEKQLNLKNIKLQ</sequence>
<dbReference type="EMBL" id="OCMT01000002">
    <property type="protein sequence ID" value="SOD15197.1"/>
    <property type="molecule type" value="Genomic_DNA"/>
</dbReference>
<proteinExistence type="predicted"/>
<dbReference type="PROSITE" id="PS51704">
    <property type="entry name" value="GP_PDE"/>
    <property type="match status" value="1"/>
</dbReference>
<dbReference type="Gene3D" id="3.20.20.190">
    <property type="entry name" value="Phosphatidylinositol (PI) phosphodiesterase"/>
    <property type="match status" value="1"/>
</dbReference>
<reference evidence="3" key="1">
    <citation type="submission" date="2017-09" db="EMBL/GenBank/DDBJ databases">
        <authorList>
            <person name="Varghese N."/>
            <person name="Submissions S."/>
        </authorList>
    </citation>
    <scope>NUCLEOTIDE SEQUENCE [LARGE SCALE GENOMIC DNA]</scope>
    <source>
        <strain evidence="3">CGMCC 1.12803</strain>
    </source>
</reference>
<dbReference type="AlphaFoldDB" id="A0A285ZZW6"/>
<dbReference type="PANTHER" id="PTHR46320:SF1">
    <property type="entry name" value="GLYCEROPHOSPHODIESTER PHOSPHODIESTERASE 1"/>
    <property type="match status" value="1"/>
</dbReference>
<evidence type="ECO:0000259" key="1">
    <source>
        <dbReference type="PROSITE" id="PS51704"/>
    </source>
</evidence>
<dbReference type="InterPro" id="IPR030395">
    <property type="entry name" value="GP_PDE_dom"/>
</dbReference>
<dbReference type="CDD" id="cd08566">
    <property type="entry name" value="GDPD_AtGDE_like"/>
    <property type="match status" value="1"/>
</dbReference>
<dbReference type="Pfam" id="PF03009">
    <property type="entry name" value="GDPD"/>
    <property type="match status" value="1"/>
</dbReference>
<gene>
    <name evidence="2" type="ORF">SAMN06297358_2174</name>
</gene>
<evidence type="ECO:0000313" key="3">
    <source>
        <dbReference type="Proteomes" id="UP000219281"/>
    </source>
</evidence>
<dbReference type="GO" id="GO:0006580">
    <property type="term" value="P:ethanolamine metabolic process"/>
    <property type="evidence" value="ECO:0007669"/>
    <property type="project" value="TreeGrafter"/>
</dbReference>
<name>A0A285ZZW6_9SPHI</name>
<dbReference type="Proteomes" id="UP000219281">
    <property type="component" value="Unassembled WGS sequence"/>
</dbReference>
<organism evidence="2 3">
    <name type="scientific">Pedobacter xixiisoli</name>
    <dbReference type="NCBI Taxonomy" id="1476464"/>
    <lineage>
        <taxon>Bacteria</taxon>
        <taxon>Pseudomonadati</taxon>
        <taxon>Bacteroidota</taxon>
        <taxon>Sphingobacteriia</taxon>
        <taxon>Sphingobacteriales</taxon>
        <taxon>Sphingobacteriaceae</taxon>
        <taxon>Pedobacter</taxon>
    </lineage>
</organism>
<evidence type="ECO:0000313" key="2">
    <source>
        <dbReference type="EMBL" id="SOD15197.1"/>
    </source>
</evidence>
<dbReference type="InterPro" id="IPR017946">
    <property type="entry name" value="PLC-like_Pdiesterase_TIM-brl"/>
</dbReference>
<keyword evidence="3" id="KW-1185">Reference proteome</keyword>
<feature type="domain" description="GP-PDE" evidence="1">
    <location>
        <begin position="72"/>
        <end position="314"/>
    </location>
</feature>
<dbReference type="PANTHER" id="PTHR46320">
    <property type="entry name" value="GLYCEROPHOSPHODIESTER PHOSPHODIESTERASE 1"/>
    <property type="match status" value="1"/>
</dbReference>
<dbReference type="SUPFAM" id="SSF51695">
    <property type="entry name" value="PLC-like phosphodiesterases"/>
    <property type="match status" value="1"/>
</dbReference>